<reference evidence="2" key="1">
    <citation type="submission" date="2020-12" db="EMBL/GenBank/DDBJ databases">
        <title>Bacterial novel species Flavobacterium sp. SE-1-e isolated from soil.</title>
        <authorList>
            <person name="Jung H.-Y."/>
        </authorList>
    </citation>
    <scope>NUCLEOTIDE SEQUENCE</scope>
    <source>
        <strain evidence="2">SE-1-e</strain>
    </source>
</reference>
<organism evidence="2 3">
    <name type="scientific">Flavobacterium agrisoli</name>
    <dbReference type="NCBI Taxonomy" id="2793066"/>
    <lineage>
        <taxon>Bacteria</taxon>
        <taxon>Pseudomonadati</taxon>
        <taxon>Bacteroidota</taxon>
        <taxon>Flavobacteriia</taxon>
        <taxon>Flavobacteriales</taxon>
        <taxon>Flavobacteriaceae</taxon>
        <taxon>Flavobacterium</taxon>
    </lineage>
</organism>
<proteinExistence type="predicted"/>
<dbReference type="Proteomes" id="UP000609172">
    <property type="component" value="Unassembled WGS sequence"/>
</dbReference>
<keyword evidence="3" id="KW-1185">Reference proteome</keyword>
<gene>
    <name evidence="2" type="ORF">I5M07_11135</name>
</gene>
<protein>
    <recommendedName>
        <fullName evidence="4">Lipoprotein</fullName>
    </recommendedName>
</protein>
<feature type="chain" id="PRO_5037573912" description="Lipoprotein" evidence="1">
    <location>
        <begin position="23"/>
        <end position="199"/>
    </location>
</feature>
<dbReference type="RefSeq" id="WP_200106517.1">
    <property type="nucleotide sequence ID" value="NZ_JAEHFV010000004.1"/>
</dbReference>
<accession>A0A934PNX6</accession>
<dbReference type="AlphaFoldDB" id="A0A934PNX6"/>
<dbReference type="EMBL" id="JAEHFV010000004">
    <property type="protein sequence ID" value="MBK0370388.1"/>
    <property type="molecule type" value="Genomic_DNA"/>
</dbReference>
<sequence>MKKYIYITALLFFIFGCSSTNKSIDPINAYLKETVKNNDTIVIITNKINNNYALDLWKERAYISENPNNLENSLDENPRIYEEKYWAEMNEKYRNQDTDSLWLRKSLWKQKEFKNFKVKWMTEKVFPKPYIYSEYMDKIPEKPAFSFSEPMIYKKKYVVFAFAKTTTGRQFINPRSFLIMKKEKGKWIIVKEITDGFYY</sequence>
<feature type="signal peptide" evidence="1">
    <location>
        <begin position="1"/>
        <end position="22"/>
    </location>
</feature>
<dbReference type="PROSITE" id="PS51257">
    <property type="entry name" value="PROKAR_LIPOPROTEIN"/>
    <property type="match status" value="1"/>
</dbReference>
<evidence type="ECO:0000313" key="2">
    <source>
        <dbReference type="EMBL" id="MBK0370388.1"/>
    </source>
</evidence>
<evidence type="ECO:0000313" key="3">
    <source>
        <dbReference type="Proteomes" id="UP000609172"/>
    </source>
</evidence>
<keyword evidence="1" id="KW-0732">Signal</keyword>
<evidence type="ECO:0008006" key="4">
    <source>
        <dbReference type="Google" id="ProtNLM"/>
    </source>
</evidence>
<name>A0A934PNX6_9FLAO</name>
<evidence type="ECO:0000256" key="1">
    <source>
        <dbReference type="SAM" id="SignalP"/>
    </source>
</evidence>
<comment type="caution">
    <text evidence="2">The sequence shown here is derived from an EMBL/GenBank/DDBJ whole genome shotgun (WGS) entry which is preliminary data.</text>
</comment>